<dbReference type="GeneID" id="28976439"/>
<accession>A0A194SBF5</accession>
<organism evidence="2 3">
    <name type="scientific">Rhodotorula graminis (strain WP1)</name>
    <dbReference type="NCBI Taxonomy" id="578459"/>
    <lineage>
        <taxon>Eukaryota</taxon>
        <taxon>Fungi</taxon>
        <taxon>Dikarya</taxon>
        <taxon>Basidiomycota</taxon>
        <taxon>Pucciniomycotina</taxon>
        <taxon>Microbotryomycetes</taxon>
        <taxon>Sporidiobolales</taxon>
        <taxon>Sporidiobolaceae</taxon>
        <taxon>Rhodotorula</taxon>
    </lineage>
</organism>
<dbReference type="OMA" id="SARRIHY"/>
<sequence length="719" mass="74354">MLGWSTQLGNKLFGPDPKLEFRKPGQGLDLLAGPTISIDAPYWNQYLTIFDSPADLPHLLPSQALLHALHRNPLNVLTLVHFASSTLFRLLATPDFPHGHDHAREALNAVRVLTRVVPLLLAPRGVDAEGFAAVDAVEDELFWRRERVPVAREIGEEPVGAAQAGAGAGAGGGNEDGQFVLEDDDDDDGAAAGDPLSSSTPAASSSAAPRAQEPAYDELPPLAVRLLGALVDLLFVPGFTVAESLAAPQPTGHEGRSVVTYAIWEPGIASSTPSPPLPTSYLTARVEILRLLTLLISLPSLLTPPHLFPTLPNRWRDALVSGLAAGHGDRNVVLCLLCSTLNVALNAGAAASSAGTDGESLRARAARLAADTARRTGASPSTAVLGGDQASAKQALVGASLHLLGAVLLEHAPSADSPSPAAADPGPSSSPNLFAFYLSRLHRPADLSFFVSGTLGLVESALAAPPVGGLFAGAAAAVAGSAGLGTSGGTGGGSSGSSGDARRDPAWATEALVLLSRAWALNKKLVAHVARDVGGVPPLVSALEACTLEWRDDDAALGLVRAASFALQSVSAEVGAAVLARGNEGREELARVLSAPMGVGLVGARLASVVRRLVAAQGVELQGEGGREGKGEDRDVSCAEFITISLHAVLLPSPHVPAHAPSRTALSTLYPSRLLLLSNLSPFVRDLGHDAATRLVRVWLAFSAPSWVMMEEGNPRLMF</sequence>
<reference evidence="2 3" key="1">
    <citation type="journal article" date="2015" name="Front. Microbiol.">
        <title>Genome sequence of the plant growth promoting endophytic yeast Rhodotorula graminis WP1.</title>
        <authorList>
            <person name="Firrincieli A."/>
            <person name="Otillar R."/>
            <person name="Salamov A."/>
            <person name="Schmutz J."/>
            <person name="Khan Z."/>
            <person name="Redman R.S."/>
            <person name="Fleck N.D."/>
            <person name="Lindquist E."/>
            <person name="Grigoriev I.V."/>
            <person name="Doty S.L."/>
        </authorList>
    </citation>
    <scope>NUCLEOTIDE SEQUENCE [LARGE SCALE GENOMIC DNA]</scope>
    <source>
        <strain evidence="2 3">WP1</strain>
    </source>
</reference>
<dbReference type="Pfam" id="PF12722">
    <property type="entry name" value="Hid1"/>
    <property type="match status" value="1"/>
</dbReference>
<dbReference type="RefSeq" id="XP_018272790.1">
    <property type="nucleotide sequence ID" value="XM_018415991.1"/>
</dbReference>
<dbReference type="OrthoDB" id="432953at2759"/>
<dbReference type="EMBL" id="KQ474075">
    <property type="protein sequence ID" value="KPV76741.1"/>
    <property type="molecule type" value="Genomic_DNA"/>
</dbReference>
<proteinExistence type="predicted"/>
<dbReference type="STRING" id="578459.A0A194SBF5"/>
<dbReference type="PANTHER" id="PTHR21575:SF12">
    <property type="entry name" value="PROTEIN HID1"/>
    <property type="match status" value="1"/>
</dbReference>
<feature type="region of interest" description="Disordered" evidence="1">
    <location>
        <begin position="154"/>
        <end position="213"/>
    </location>
</feature>
<keyword evidence="3" id="KW-1185">Reference proteome</keyword>
<gene>
    <name evidence="2" type="ORF">RHOBADRAFT_51739</name>
</gene>
<protein>
    <submittedName>
        <fullName evidence="2">Uncharacterized protein</fullName>
    </submittedName>
</protein>
<dbReference type="Proteomes" id="UP000053890">
    <property type="component" value="Unassembled WGS sequence"/>
</dbReference>
<name>A0A194SBF5_RHOGW</name>
<dbReference type="InterPro" id="IPR026705">
    <property type="entry name" value="Hid-1/Ecm30"/>
</dbReference>
<dbReference type="PANTHER" id="PTHR21575">
    <property type="entry name" value="PROTEIN HID1"/>
    <property type="match status" value="1"/>
</dbReference>
<evidence type="ECO:0000313" key="3">
    <source>
        <dbReference type="Proteomes" id="UP000053890"/>
    </source>
</evidence>
<dbReference type="GO" id="GO:0016020">
    <property type="term" value="C:membrane"/>
    <property type="evidence" value="ECO:0007669"/>
    <property type="project" value="TreeGrafter"/>
</dbReference>
<feature type="compositionally biased region" description="Low complexity" evidence="1">
    <location>
        <begin position="190"/>
        <end position="213"/>
    </location>
</feature>
<evidence type="ECO:0000256" key="1">
    <source>
        <dbReference type="SAM" id="MobiDB-lite"/>
    </source>
</evidence>
<dbReference type="GO" id="GO:0000138">
    <property type="term" value="C:Golgi trans cisterna"/>
    <property type="evidence" value="ECO:0007669"/>
    <property type="project" value="TreeGrafter"/>
</dbReference>
<dbReference type="AlphaFoldDB" id="A0A194SBF5"/>
<dbReference type="GO" id="GO:0005797">
    <property type="term" value="C:Golgi medial cisterna"/>
    <property type="evidence" value="ECO:0007669"/>
    <property type="project" value="TreeGrafter"/>
</dbReference>
<feature type="compositionally biased region" description="Gly residues" evidence="1">
    <location>
        <begin position="166"/>
        <end position="175"/>
    </location>
</feature>
<evidence type="ECO:0000313" key="2">
    <source>
        <dbReference type="EMBL" id="KPV76741.1"/>
    </source>
</evidence>